<comment type="caution">
    <text evidence="2">The sequence shown here is derived from an EMBL/GenBank/DDBJ whole genome shotgun (WGS) entry which is preliminary data.</text>
</comment>
<feature type="region of interest" description="Disordered" evidence="1">
    <location>
        <begin position="466"/>
        <end position="486"/>
    </location>
</feature>
<name>A0A644Z404_9ZZZZ</name>
<dbReference type="EMBL" id="VSSQ01007151">
    <property type="protein sequence ID" value="MPM35008.1"/>
    <property type="molecule type" value="Genomic_DNA"/>
</dbReference>
<reference evidence="2" key="1">
    <citation type="submission" date="2019-08" db="EMBL/GenBank/DDBJ databases">
        <authorList>
            <person name="Kucharzyk K."/>
            <person name="Murdoch R.W."/>
            <person name="Higgins S."/>
            <person name="Loffler F."/>
        </authorList>
    </citation>
    <scope>NUCLEOTIDE SEQUENCE</scope>
</reference>
<protein>
    <submittedName>
        <fullName evidence="2">Uncharacterized protein</fullName>
    </submittedName>
</protein>
<accession>A0A644Z404</accession>
<gene>
    <name evidence="2" type="ORF">SDC9_81598</name>
</gene>
<feature type="region of interest" description="Disordered" evidence="1">
    <location>
        <begin position="368"/>
        <end position="388"/>
    </location>
</feature>
<organism evidence="2">
    <name type="scientific">bioreactor metagenome</name>
    <dbReference type="NCBI Taxonomy" id="1076179"/>
    <lineage>
        <taxon>unclassified sequences</taxon>
        <taxon>metagenomes</taxon>
        <taxon>ecological metagenomes</taxon>
    </lineage>
</organism>
<sequence length="486" mass="52952">MKLPPRKGRPFALLPRQNLFRELPHGCLDVEFAAVCADAAGTAAAAAAGVHHAERRFDELVLYLEGPLREADASGDVVYYIDCRAPQLRVFETARHEDVRAVAHEEERRGIAYQVFQSLHREFEFRVLLAAPRHHQPAGGGVHLFLRQAYLPEAGVLVRCELYLFEDRRRQRHHHLAPAVIALRLEVVGDVYAQRGVAVCVIIGGDLPDEALHLLCVERFDDVRLAAVEVDGVGEDQRRRGAAVHRADDDGLCLDGDIRYRVVFPRGAAQGEPGGRVGVGLPVVAFLVRLAHAVQHLVIREIVEDGVHLLPAELLSGMEGQLEGGALDMAHLYIWIAGVDAGPLRRRAVKPFGARGEELVERVRRGDHYRGGDRAAPSRAPDLLPGGGDASGVAVQHGEGEGADVDAEFERVRADDAAQPAAAQVVFDPAAFLRQITAAVAHDHHRVRAALGEVGADRFEQQLHIEARAREDDRADAGGKRLGGDA</sequence>
<evidence type="ECO:0000256" key="1">
    <source>
        <dbReference type="SAM" id="MobiDB-lite"/>
    </source>
</evidence>
<dbReference type="AlphaFoldDB" id="A0A644Z404"/>
<proteinExistence type="predicted"/>
<evidence type="ECO:0000313" key="2">
    <source>
        <dbReference type="EMBL" id="MPM35008.1"/>
    </source>
</evidence>